<dbReference type="Proteomes" id="UP000066042">
    <property type="component" value="Chromosome"/>
</dbReference>
<dbReference type="InterPro" id="IPR050093">
    <property type="entry name" value="ABC_SmlMolc_Importer"/>
</dbReference>
<keyword evidence="7" id="KW-1278">Translocase</keyword>
<evidence type="ECO:0000256" key="10">
    <source>
        <dbReference type="ARBA" id="ARBA00038781"/>
    </source>
</evidence>
<dbReference type="Pfam" id="PF08402">
    <property type="entry name" value="TOBE_2"/>
    <property type="match status" value="1"/>
</dbReference>
<dbReference type="GO" id="GO:1901238">
    <property type="term" value="F:ABC-type tungstate transporter activity"/>
    <property type="evidence" value="ECO:0007669"/>
    <property type="project" value="UniProtKB-EC"/>
</dbReference>
<evidence type="ECO:0000256" key="9">
    <source>
        <dbReference type="ARBA" id="ARBA00038307"/>
    </source>
</evidence>
<dbReference type="GO" id="GO:0016887">
    <property type="term" value="F:ATP hydrolysis activity"/>
    <property type="evidence" value="ECO:0007669"/>
    <property type="project" value="InterPro"/>
</dbReference>
<dbReference type="EMBL" id="CP013050">
    <property type="protein sequence ID" value="ALM74481.1"/>
    <property type="molecule type" value="Genomic_DNA"/>
</dbReference>
<dbReference type="PANTHER" id="PTHR42781">
    <property type="entry name" value="SPERMIDINE/PUTRESCINE IMPORT ATP-BINDING PROTEIN POTA"/>
    <property type="match status" value="1"/>
</dbReference>
<dbReference type="PANTHER" id="PTHR42781:SF4">
    <property type="entry name" value="SPERMIDINE_PUTRESCINE IMPORT ATP-BINDING PROTEIN POTA"/>
    <property type="match status" value="1"/>
</dbReference>
<dbReference type="GO" id="GO:0015417">
    <property type="term" value="F:ABC-type polyamine transporter activity"/>
    <property type="evidence" value="ECO:0007669"/>
    <property type="project" value="InterPro"/>
</dbReference>
<evidence type="ECO:0000256" key="5">
    <source>
        <dbReference type="ARBA" id="ARBA00022741"/>
    </source>
</evidence>
<organism evidence="15 16">
    <name type="scientific">Thermococcus barophilus</name>
    <dbReference type="NCBI Taxonomy" id="55802"/>
    <lineage>
        <taxon>Archaea</taxon>
        <taxon>Methanobacteriati</taxon>
        <taxon>Methanobacteriota</taxon>
        <taxon>Thermococci</taxon>
        <taxon>Thermococcales</taxon>
        <taxon>Thermococcaceae</taxon>
        <taxon>Thermococcus</taxon>
    </lineage>
</organism>
<dbReference type="Gene3D" id="3.40.50.300">
    <property type="entry name" value="P-loop containing nucleotide triphosphate hydrolases"/>
    <property type="match status" value="1"/>
</dbReference>
<dbReference type="GO" id="GO:0005524">
    <property type="term" value="F:ATP binding"/>
    <property type="evidence" value="ECO:0007669"/>
    <property type="project" value="UniProtKB-KW"/>
</dbReference>
<comment type="subunit">
    <text evidence="10">The complex is composed of two ATP-binding proteins (WtpC), two transmembrane proteins (WtpB) and a solute-binding protein (WtpA).</text>
</comment>
<feature type="domain" description="ABC transporter" evidence="14">
    <location>
        <begin position="6"/>
        <end position="242"/>
    </location>
</feature>
<dbReference type="InterPro" id="IPR012340">
    <property type="entry name" value="NA-bd_OB-fold"/>
</dbReference>
<evidence type="ECO:0000256" key="2">
    <source>
        <dbReference type="ARBA" id="ARBA00022448"/>
    </source>
</evidence>
<dbReference type="PROSITE" id="PS50893">
    <property type="entry name" value="ABC_TRANSPORTER_2"/>
    <property type="match status" value="1"/>
</dbReference>
<dbReference type="InterPro" id="IPR003593">
    <property type="entry name" value="AAA+_ATPase"/>
</dbReference>
<dbReference type="PATRIC" id="fig|55802.8.peg.509"/>
<dbReference type="InterPro" id="IPR017871">
    <property type="entry name" value="ABC_transporter-like_CS"/>
</dbReference>
<comment type="catalytic activity">
    <reaction evidence="13">
        <text>tungstate(in) + ATP + H2O = tungstate(out) + ADP + phosphate + H(+)</text>
        <dbReference type="Rhea" id="RHEA:35027"/>
        <dbReference type="ChEBI" id="CHEBI:15377"/>
        <dbReference type="ChEBI" id="CHEBI:15378"/>
        <dbReference type="ChEBI" id="CHEBI:30616"/>
        <dbReference type="ChEBI" id="CHEBI:43474"/>
        <dbReference type="ChEBI" id="CHEBI:46502"/>
        <dbReference type="ChEBI" id="CHEBI:456216"/>
        <dbReference type="EC" id="7.3.2.6"/>
    </reaction>
</comment>
<dbReference type="PROSITE" id="PS00211">
    <property type="entry name" value="ABC_TRANSPORTER_1"/>
    <property type="match status" value="1"/>
</dbReference>
<dbReference type="InterPro" id="IPR008995">
    <property type="entry name" value="Mo/tungstate-bd_C_term_dom"/>
</dbReference>
<evidence type="ECO:0000313" key="16">
    <source>
        <dbReference type="Proteomes" id="UP000066042"/>
    </source>
</evidence>
<evidence type="ECO:0000259" key="14">
    <source>
        <dbReference type="PROSITE" id="PS50893"/>
    </source>
</evidence>
<proteinExistence type="inferred from homology"/>
<reference evidence="15 16" key="1">
    <citation type="journal article" date="2016" name="Genome Announc.">
        <title>Complete genome sequence of the hyperthermophilic and piezophilic archaeon Thermococcus barophilus Ch5, capable of growth at the expense of hydrogenogenesis from carbon monoxide and formate.</title>
        <authorList>
            <person name="Oger P."/>
            <person name="Sokolova T.G."/>
            <person name="Kozhevnikova D.A."/>
            <person name="Taranov E.A."/>
            <person name="Vannier P."/>
            <person name="Lee H.S."/>
            <person name="Kwon K.K."/>
            <person name="Kang S.G."/>
            <person name="Lee J.H."/>
            <person name="Bonch-Osmolovskaya E.A."/>
            <person name="Lebedinsky A.V."/>
        </authorList>
    </citation>
    <scope>NUCLEOTIDE SEQUENCE [LARGE SCALE GENOMIC DNA]</scope>
    <source>
        <strain evidence="16">Ch5</strain>
    </source>
</reference>
<dbReference type="InterPro" id="IPR005893">
    <property type="entry name" value="PotA-like"/>
</dbReference>
<dbReference type="FunFam" id="3.40.50.300:FF:000042">
    <property type="entry name" value="Maltose/maltodextrin ABC transporter, ATP-binding protein"/>
    <property type="match status" value="1"/>
</dbReference>
<evidence type="ECO:0000256" key="12">
    <source>
        <dbReference type="ARBA" id="ARBA00041133"/>
    </source>
</evidence>
<sequence length="356" mass="40016">MKLAGIRIINLVKKFGEVTAVDHINLDIKDGEFMTLLGPSGCGKTTTLRMIAGLEVPTDGEIYIGDKLVSSPSKGIFIPPEQRNIGMVFQNYAVWPHMTVFDNVAYPLKIRKLPKDEIEKKVMRVLEMVRLKGFENRYPHQLSGGQQQRVALARALVMEPEVMLLDEPLSNLDAKLREEMRFEIKDLQRKIGITIVYVTHDQAEAMAMSDRIAVMEKGRIHQIGSPWEIYKRPADAFVAGFIGLANFLKFDKAKIEENHAEVTLFGGKVKITCAPPLKKKGELILVVRPSEIDILKNPEPNTVEGIVKRATFLGDIVDYLVQVEGQEIRVQSKPTEIFNTGSKVYLKINHATLVNL</sequence>
<dbReference type="Gene3D" id="2.40.50.140">
    <property type="entry name" value="Nucleic acid-binding proteins"/>
    <property type="match status" value="1"/>
</dbReference>
<evidence type="ECO:0000256" key="8">
    <source>
        <dbReference type="ARBA" id="ARBA00023136"/>
    </source>
</evidence>
<dbReference type="EC" id="7.3.2.6" evidence="11"/>
<accession>A0A0S1X9P4</accession>
<protein>
    <recommendedName>
        <fullName evidence="12">Molybdate/tungstate import ATP-binding protein WtpC</fullName>
        <ecNumber evidence="11">7.3.2.6</ecNumber>
    </recommendedName>
</protein>
<comment type="subcellular location">
    <subcellularLocation>
        <location evidence="1">Cell membrane</location>
        <topology evidence="1">Peripheral membrane protein</topology>
    </subcellularLocation>
</comment>
<dbReference type="InterPro" id="IPR013611">
    <property type="entry name" value="Transp-assoc_OB_typ2"/>
</dbReference>
<keyword evidence="8" id="KW-0472">Membrane</keyword>
<dbReference type="SMART" id="SM00382">
    <property type="entry name" value="AAA"/>
    <property type="match status" value="1"/>
</dbReference>
<evidence type="ECO:0000256" key="7">
    <source>
        <dbReference type="ARBA" id="ARBA00022967"/>
    </source>
</evidence>
<dbReference type="GO" id="GO:0043190">
    <property type="term" value="C:ATP-binding cassette (ABC) transporter complex"/>
    <property type="evidence" value="ECO:0007669"/>
    <property type="project" value="InterPro"/>
</dbReference>
<dbReference type="STRING" id="55802.TBCH5v1_0513"/>
<dbReference type="AlphaFoldDB" id="A0A0S1X9P4"/>
<keyword evidence="5" id="KW-0547">Nucleotide-binding</keyword>
<keyword evidence="4" id="KW-0500">Molybdenum</keyword>
<dbReference type="SUPFAM" id="SSF50331">
    <property type="entry name" value="MOP-like"/>
    <property type="match status" value="1"/>
</dbReference>
<evidence type="ECO:0000256" key="3">
    <source>
        <dbReference type="ARBA" id="ARBA00022475"/>
    </source>
</evidence>
<evidence type="ECO:0000256" key="1">
    <source>
        <dbReference type="ARBA" id="ARBA00004202"/>
    </source>
</evidence>
<keyword evidence="6 15" id="KW-0067">ATP-binding</keyword>
<evidence type="ECO:0000256" key="6">
    <source>
        <dbReference type="ARBA" id="ARBA00022840"/>
    </source>
</evidence>
<dbReference type="SUPFAM" id="SSF52540">
    <property type="entry name" value="P-loop containing nucleoside triphosphate hydrolases"/>
    <property type="match status" value="1"/>
</dbReference>
<gene>
    <name evidence="15" type="primary">fbpC</name>
    <name evidence="15" type="ORF">TBCH5v1_0513</name>
</gene>
<evidence type="ECO:0000256" key="11">
    <source>
        <dbReference type="ARBA" id="ARBA00039025"/>
    </source>
</evidence>
<evidence type="ECO:0000256" key="13">
    <source>
        <dbReference type="ARBA" id="ARBA00047936"/>
    </source>
</evidence>
<evidence type="ECO:0000313" key="15">
    <source>
        <dbReference type="EMBL" id="ALM74481.1"/>
    </source>
</evidence>
<keyword evidence="3" id="KW-1003">Cell membrane</keyword>
<keyword evidence="2" id="KW-0813">Transport</keyword>
<name>A0A0S1X9P4_THEBA</name>
<dbReference type="InterPro" id="IPR027417">
    <property type="entry name" value="P-loop_NTPase"/>
</dbReference>
<dbReference type="InterPro" id="IPR003439">
    <property type="entry name" value="ABC_transporter-like_ATP-bd"/>
</dbReference>
<dbReference type="NCBIfam" id="TIGR01187">
    <property type="entry name" value="potA"/>
    <property type="match status" value="1"/>
</dbReference>
<keyword evidence="15" id="KW-0378">Hydrolase</keyword>
<evidence type="ECO:0000256" key="4">
    <source>
        <dbReference type="ARBA" id="ARBA00022505"/>
    </source>
</evidence>
<comment type="similarity">
    <text evidence="9">Belongs to the ABC transporter superfamily. Sulfate/tungstate importer (TC 3.A.1.6) family.</text>
</comment>
<dbReference type="Pfam" id="PF00005">
    <property type="entry name" value="ABC_tran"/>
    <property type="match status" value="1"/>
</dbReference>